<dbReference type="SMART" id="SM00845">
    <property type="entry name" value="GatB_Yqey"/>
    <property type="match status" value="1"/>
</dbReference>
<dbReference type="GO" id="GO:0006412">
    <property type="term" value="P:translation"/>
    <property type="evidence" value="ECO:0007669"/>
    <property type="project" value="UniProtKB-KW"/>
</dbReference>
<dbReference type="InterPro" id="IPR003789">
    <property type="entry name" value="Asn/Gln_tRNA_amidoTrase-B-like"/>
</dbReference>
<evidence type="ECO:0000313" key="9">
    <source>
        <dbReference type="EMBL" id="MCA9375065.1"/>
    </source>
</evidence>
<keyword evidence="2" id="KW-0436">Ligase</keyword>
<organism evidence="9 10">
    <name type="scientific">Candidatus Dojkabacteria bacterium</name>
    <dbReference type="NCBI Taxonomy" id="2099670"/>
    <lineage>
        <taxon>Bacteria</taxon>
        <taxon>Candidatus Dojkabacteria</taxon>
    </lineage>
</organism>
<dbReference type="Proteomes" id="UP000748332">
    <property type="component" value="Unassembled WGS sequence"/>
</dbReference>
<reference evidence="9" key="1">
    <citation type="submission" date="2020-04" db="EMBL/GenBank/DDBJ databases">
        <authorList>
            <person name="Zhang T."/>
        </authorList>
    </citation>
    <scope>NUCLEOTIDE SEQUENCE</scope>
    <source>
        <strain evidence="9">HKST-UBA16</strain>
    </source>
</reference>
<dbReference type="GO" id="GO:0050567">
    <property type="term" value="F:glutaminyl-tRNA synthase (glutamine-hydrolyzing) activity"/>
    <property type="evidence" value="ECO:0007669"/>
    <property type="project" value="TreeGrafter"/>
</dbReference>
<feature type="non-terminal residue" evidence="9">
    <location>
        <position position="1"/>
    </location>
</feature>
<proteinExistence type="predicted"/>
<evidence type="ECO:0000256" key="1">
    <source>
        <dbReference type="ARBA" id="ARBA00011123"/>
    </source>
</evidence>
<evidence type="ECO:0000256" key="6">
    <source>
        <dbReference type="ARBA" id="ARBA00047380"/>
    </source>
</evidence>
<comment type="caution">
    <text evidence="9">The sequence shown here is derived from an EMBL/GenBank/DDBJ whole genome shotgun (WGS) entry which is preliminary data.</text>
</comment>
<evidence type="ECO:0000256" key="3">
    <source>
        <dbReference type="ARBA" id="ARBA00022741"/>
    </source>
</evidence>
<keyword evidence="5" id="KW-0648">Protein biosynthesis</keyword>
<name>A0A955KWE9_9BACT</name>
<dbReference type="EMBL" id="JAGQLM010000078">
    <property type="protein sequence ID" value="MCA9375065.1"/>
    <property type="molecule type" value="Genomic_DNA"/>
</dbReference>
<evidence type="ECO:0000256" key="7">
    <source>
        <dbReference type="ARBA" id="ARBA00047913"/>
    </source>
</evidence>
<keyword evidence="3" id="KW-0547">Nucleotide-binding</keyword>
<dbReference type="PANTHER" id="PTHR11659:SF0">
    <property type="entry name" value="GLUTAMYL-TRNA(GLN) AMIDOTRANSFERASE SUBUNIT B, MITOCHONDRIAL"/>
    <property type="match status" value="1"/>
</dbReference>
<dbReference type="Pfam" id="PF02637">
    <property type="entry name" value="GatB_Yqey"/>
    <property type="match status" value="1"/>
</dbReference>
<dbReference type="InterPro" id="IPR023168">
    <property type="entry name" value="GatB_Yqey_C_2"/>
</dbReference>
<reference evidence="9" key="2">
    <citation type="journal article" date="2021" name="Microbiome">
        <title>Successional dynamics and alternative stable states in a saline activated sludge microbial community over 9 years.</title>
        <authorList>
            <person name="Wang Y."/>
            <person name="Ye J."/>
            <person name="Ju F."/>
            <person name="Liu L."/>
            <person name="Boyd J.A."/>
            <person name="Deng Y."/>
            <person name="Parks D.H."/>
            <person name="Jiang X."/>
            <person name="Yin X."/>
            <person name="Woodcroft B.J."/>
            <person name="Tyson G.W."/>
            <person name="Hugenholtz P."/>
            <person name="Polz M.F."/>
            <person name="Zhang T."/>
        </authorList>
    </citation>
    <scope>NUCLEOTIDE SEQUENCE</scope>
    <source>
        <strain evidence="9">HKST-UBA16</strain>
    </source>
</reference>
<protein>
    <recommendedName>
        <fullName evidence="8">Asn/Gln amidotransferase domain-containing protein</fullName>
    </recommendedName>
</protein>
<sequence>EDYRYFPEPDIPMFSFTDNELLVITKDLPELPAQKVERYTNEFGIKPKDAVILTRDILIASYFEEVVWLLESGSFPEISAKDISNAIINKKYPTTLIAKEFIEKVATDAKQISVDHSVLESVVQKVLEANTKAVEDYRSGKNPNAVMFLVGQVMKEMKGQADAVEVRKVIEASI</sequence>
<evidence type="ECO:0000256" key="2">
    <source>
        <dbReference type="ARBA" id="ARBA00022598"/>
    </source>
</evidence>
<dbReference type="FunFam" id="1.10.10.410:FF:000001">
    <property type="entry name" value="Aspartyl/glutamyl-tRNA(Asn/Gln) amidotransferase subunit B"/>
    <property type="match status" value="1"/>
</dbReference>
<dbReference type="InterPro" id="IPR017959">
    <property type="entry name" value="Asn/Gln-tRNA_amidoTrfase_suB/E"/>
</dbReference>
<dbReference type="GO" id="GO:0005524">
    <property type="term" value="F:ATP binding"/>
    <property type="evidence" value="ECO:0007669"/>
    <property type="project" value="UniProtKB-KW"/>
</dbReference>
<comment type="catalytic activity">
    <reaction evidence="6">
        <text>L-aspartyl-tRNA(Asn) + L-glutamine + ATP + H2O = L-asparaginyl-tRNA(Asn) + L-glutamate + ADP + phosphate + 2 H(+)</text>
        <dbReference type="Rhea" id="RHEA:14513"/>
        <dbReference type="Rhea" id="RHEA-COMP:9674"/>
        <dbReference type="Rhea" id="RHEA-COMP:9677"/>
        <dbReference type="ChEBI" id="CHEBI:15377"/>
        <dbReference type="ChEBI" id="CHEBI:15378"/>
        <dbReference type="ChEBI" id="CHEBI:29985"/>
        <dbReference type="ChEBI" id="CHEBI:30616"/>
        <dbReference type="ChEBI" id="CHEBI:43474"/>
        <dbReference type="ChEBI" id="CHEBI:58359"/>
        <dbReference type="ChEBI" id="CHEBI:78515"/>
        <dbReference type="ChEBI" id="CHEBI:78516"/>
        <dbReference type="ChEBI" id="CHEBI:456216"/>
    </reaction>
</comment>
<comment type="catalytic activity">
    <reaction evidence="7">
        <text>L-glutamyl-tRNA(Gln) + L-glutamine + ATP + H2O = L-glutaminyl-tRNA(Gln) + L-glutamate + ADP + phosphate + H(+)</text>
        <dbReference type="Rhea" id="RHEA:17521"/>
        <dbReference type="Rhea" id="RHEA-COMP:9681"/>
        <dbReference type="Rhea" id="RHEA-COMP:9684"/>
        <dbReference type="ChEBI" id="CHEBI:15377"/>
        <dbReference type="ChEBI" id="CHEBI:15378"/>
        <dbReference type="ChEBI" id="CHEBI:29985"/>
        <dbReference type="ChEBI" id="CHEBI:30616"/>
        <dbReference type="ChEBI" id="CHEBI:43474"/>
        <dbReference type="ChEBI" id="CHEBI:58359"/>
        <dbReference type="ChEBI" id="CHEBI:78520"/>
        <dbReference type="ChEBI" id="CHEBI:78521"/>
        <dbReference type="ChEBI" id="CHEBI:456216"/>
    </reaction>
</comment>
<evidence type="ECO:0000313" key="10">
    <source>
        <dbReference type="Proteomes" id="UP000748332"/>
    </source>
</evidence>
<evidence type="ECO:0000259" key="8">
    <source>
        <dbReference type="SMART" id="SM00845"/>
    </source>
</evidence>
<dbReference type="InterPro" id="IPR018027">
    <property type="entry name" value="Asn/Gln_amidotransferase"/>
</dbReference>
<keyword evidence="4" id="KW-0067">ATP-binding</keyword>
<evidence type="ECO:0000256" key="4">
    <source>
        <dbReference type="ARBA" id="ARBA00022840"/>
    </source>
</evidence>
<dbReference type="GO" id="GO:0070681">
    <property type="term" value="P:glutaminyl-tRNAGln biosynthesis via transamidation"/>
    <property type="evidence" value="ECO:0007669"/>
    <property type="project" value="TreeGrafter"/>
</dbReference>
<comment type="subunit">
    <text evidence="1">Heterotrimer of A, B and C subunits.</text>
</comment>
<dbReference type="InterPro" id="IPR042114">
    <property type="entry name" value="GatB_C_1"/>
</dbReference>
<dbReference type="AlphaFoldDB" id="A0A955KWE9"/>
<gene>
    <name evidence="9" type="ORF">KC622_01905</name>
</gene>
<accession>A0A955KWE9</accession>
<feature type="domain" description="Asn/Gln amidotransferase" evidence="8">
    <location>
        <begin position="34"/>
        <end position="174"/>
    </location>
</feature>
<evidence type="ECO:0000256" key="5">
    <source>
        <dbReference type="ARBA" id="ARBA00022917"/>
    </source>
</evidence>
<dbReference type="Gene3D" id="1.10.150.380">
    <property type="entry name" value="GatB domain, N-terminal subdomain"/>
    <property type="match status" value="1"/>
</dbReference>
<dbReference type="PANTHER" id="PTHR11659">
    <property type="entry name" value="GLUTAMYL-TRNA GLN AMIDOTRANSFERASE SUBUNIT B MITOCHONDRIAL AND PROKARYOTIC PET112-RELATED"/>
    <property type="match status" value="1"/>
</dbReference>
<dbReference type="Gene3D" id="1.10.10.410">
    <property type="match status" value="1"/>
</dbReference>
<dbReference type="SUPFAM" id="SSF89095">
    <property type="entry name" value="GatB/YqeY motif"/>
    <property type="match status" value="2"/>
</dbReference>